<dbReference type="EMBL" id="JACOPF010000001">
    <property type="protein sequence ID" value="MBC5687844.1"/>
    <property type="molecule type" value="Genomic_DNA"/>
</dbReference>
<dbReference type="PRINTS" id="PR00081">
    <property type="entry name" value="GDHRDH"/>
</dbReference>
<comment type="similarity">
    <text evidence="1 3">Belongs to the short-chain dehydrogenases/reductases (SDR) family.</text>
</comment>
<dbReference type="Pfam" id="PF00106">
    <property type="entry name" value="adh_short"/>
    <property type="match status" value="1"/>
</dbReference>
<dbReference type="GO" id="GO:0016491">
    <property type="term" value="F:oxidoreductase activity"/>
    <property type="evidence" value="ECO:0007669"/>
    <property type="project" value="UniProtKB-KW"/>
</dbReference>
<dbReference type="InterPro" id="IPR020904">
    <property type="entry name" value="Sc_DH/Rdtase_CS"/>
</dbReference>
<reference evidence="4" key="1">
    <citation type="submission" date="2020-08" db="EMBL/GenBank/DDBJ databases">
        <title>Genome public.</title>
        <authorList>
            <person name="Liu C."/>
            <person name="Sun Q."/>
        </authorList>
    </citation>
    <scope>NUCLEOTIDE SEQUENCE</scope>
    <source>
        <strain evidence="4">NSJ-55</strain>
    </source>
</reference>
<dbReference type="SUPFAM" id="SSF51735">
    <property type="entry name" value="NAD(P)-binding Rossmann-fold domains"/>
    <property type="match status" value="1"/>
</dbReference>
<comment type="caution">
    <text evidence="4">The sequence shown here is derived from an EMBL/GenBank/DDBJ whole genome shotgun (WGS) entry which is preliminary data.</text>
</comment>
<evidence type="ECO:0000256" key="3">
    <source>
        <dbReference type="RuleBase" id="RU000363"/>
    </source>
</evidence>
<dbReference type="InterPro" id="IPR036291">
    <property type="entry name" value="NAD(P)-bd_dom_sf"/>
</dbReference>
<dbReference type="Gene3D" id="3.40.50.720">
    <property type="entry name" value="NAD(P)-binding Rossmann-like Domain"/>
    <property type="match status" value="1"/>
</dbReference>
<dbReference type="PANTHER" id="PTHR42901:SF1">
    <property type="entry name" value="ALCOHOL DEHYDROGENASE"/>
    <property type="match status" value="1"/>
</dbReference>
<proteinExistence type="inferred from homology"/>
<evidence type="ECO:0000313" key="5">
    <source>
        <dbReference type="Proteomes" id="UP000652477"/>
    </source>
</evidence>
<dbReference type="PRINTS" id="PR00080">
    <property type="entry name" value="SDRFAMILY"/>
</dbReference>
<dbReference type="Proteomes" id="UP000652477">
    <property type="component" value="Unassembled WGS sequence"/>
</dbReference>
<gene>
    <name evidence="4" type="ORF">H8S37_02680</name>
</gene>
<dbReference type="AlphaFoldDB" id="A0A923LGG6"/>
<evidence type="ECO:0000256" key="1">
    <source>
        <dbReference type="ARBA" id="ARBA00006484"/>
    </source>
</evidence>
<keyword evidence="5" id="KW-1185">Reference proteome</keyword>
<dbReference type="PROSITE" id="PS00061">
    <property type="entry name" value="ADH_SHORT"/>
    <property type="match status" value="1"/>
</dbReference>
<dbReference type="RefSeq" id="WP_186874504.1">
    <property type="nucleotide sequence ID" value="NZ_JACOPF010000001.1"/>
</dbReference>
<keyword evidence="2" id="KW-0560">Oxidoreductase</keyword>
<sequence length="255" mass="28066">MKIAVITGASSGIGREFARQIGHFYQTLNEIWVIARRKEVLDTLSSEVNVPVRVISGDLMKEEIYKRLVQLLKTEKPDIRMLVNAAGFGKSGTIEEIYRNDAKSQMQMIDLNCKALTRMTLTCLPYMSVGSRILNLASAAAFCPQPGFAVYAATKSYVLSFSRALGAEVKQKSIYVTAVCPGPVDTAFFEVSGPTDSRLKEKVMVKAPQVVRRALLDARARKAVSVYGIPMKGAQIAAKLLPHTLVLRLERIGKN</sequence>
<dbReference type="InterPro" id="IPR002347">
    <property type="entry name" value="SDR_fam"/>
</dbReference>
<dbReference type="PIRSF" id="PIRSF000126">
    <property type="entry name" value="11-beta-HSD1"/>
    <property type="match status" value="1"/>
</dbReference>
<organism evidence="4 5">
    <name type="scientific">Mediterraneibacter hominis</name>
    <dbReference type="NCBI Taxonomy" id="2763054"/>
    <lineage>
        <taxon>Bacteria</taxon>
        <taxon>Bacillati</taxon>
        <taxon>Bacillota</taxon>
        <taxon>Clostridia</taxon>
        <taxon>Lachnospirales</taxon>
        <taxon>Lachnospiraceae</taxon>
        <taxon>Mediterraneibacter</taxon>
    </lineage>
</organism>
<accession>A0A923LGG6</accession>
<name>A0A923LGG6_9FIRM</name>
<dbReference type="PANTHER" id="PTHR42901">
    <property type="entry name" value="ALCOHOL DEHYDROGENASE"/>
    <property type="match status" value="1"/>
</dbReference>
<protein>
    <submittedName>
        <fullName evidence="4">SDR family NAD(P)-dependent oxidoreductase</fullName>
    </submittedName>
</protein>
<evidence type="ECO:0000313" key="4">
    <source>
        <dbReference type="EMBL" id="MBC5687844.1"/>
    </source>
</evidence>
<evidence type="ECO:0000256" key="2">
    <source>
        <dbReference type="ARBA" id="ARBA00023002"/>
    </source>
</evidence>